<name>A0ABY0IDY4_9BACT</name>
<keyword evidence="2" id="KW-1185">Reference proteome</keyword>
<evidence type="ECO:0000313" key="2">
    <source>
        <dbReference type="Proteomes" id="UP000443582"/>
    </source>
</evidence>
<gene>
    <name evidence="1" type="ORF">DAY19_11940</name>
</gene>
<protein>
    <recommendedName>
        <fullName evidence="3">VOC domain-containing protein</fullName>
    </recommendedName>
</protein>
<accession>A0ABY0IDY4</accession>
<dbReference type="SUPFAM" id="SSF54593">
    <property type="entry name" value="Glyoxalase/Bleomycin resistance protein/Dihydroxybiphenyl dioxygenase"/>
    <property type="match status" value="1"/>
</dbReference>
<evidence type="ECO:0008006" key="3">
    <source>
        <dbReference type="Google" id="ProtNLM"/>
    </source>
</evidence>
<dbReference type="Proteomes" id="UP000443582">
    <property type="component" value="Unassembled WGS sequence"/>
</dbReference>
<sequence length="129" mass="14868">MKLGQVILFSSNAHLTSSFLSDVFDLEIENASDSIVLYNDQIRFLVIERPKLAQVGNNIVFDFIVSTQDELIELQKKVEFVNYRLESSGEDLNILSSERSPEILVHEGIQFFFLTDPDNRRWKVTLIES</sequence>
<reference evidence="2" key="1">
    <citation type="journal article" date="2019" name="Int. J. Syst. Evol. Microbiol.">
        <title>Halobacteriovorax valvorus sp. nov., a novel prokaryotic predator isolated from coastal seawater of China.</title>
        <authorList>
            <person name="Chen M.-X."/>
        </authorList>
    </citation>
    <scope>NUCLEOTIDE SEQUENCE [LARGE SCALE GENOMIC DNA]</scope>
    <source>
        <strain evidence="2">BL9</strain>
    </source>
</reference>
<organism evidence="1 2">
    <name type="scientific">Halobacteriovorax vibrionivorans</name>
    <dbReference type="NCBI Taxonomy" id="2152716"/>
    <lineage>
        <taxon>Bacteria</taxon>
        <taxon>Pseudomonadati</taxon>
        <taxon>Bdellovibrionota</taxon>
        <taxon>Bacteriovoracia</taxon>
        <taxon>Bacteriovoracales</taxon>
        <taxon>Halobacteriovoraceae</taxon>
        <taxon>Halobacteriovorax</taxon>
    </lineage>
</organism>
<evidence type="ECO:0000313" key="1">
    <source>
        <dbReference type="EMBL" id="RZF20690.1"/>
    </source>
</evidence>
<comment type="caution">
    <text evidence="1">The sequence shown here is derived from an EMBL/GenBank/DDBJ whole genome shotgun (WGS) entry which is preliminary data.</text>
</comment>
<dbReference type="InterPro" id="IPR029068">
    <property type="entry name" value="Glyas_Bleomycin-R_OHBP_Dase"/>
</dbReference>
<dbReference type="EMBL" id="QDKL01000003">
    <property type="protein sequence ID" value="RZF20690.1"/>
    <property type="molecule type" value="Genomic_DNA"/>
</dbReference>
<proteinExistence type="predicted"/>
<dbReference type="RefSeq" id="WP_115362764.1">
    <property type="nucleotide sequence ID" value="NZ_QDKL01000003.1"/>
</dbReference>